<dbReference type="PANTHER" id="PTHR45460:SF2">
    <property type="entry name" value="ALPHA 1,3 GLUCANASE, GH71 FAMILY (EUROFUNG)"/>
    <property type="match status" value="1"/>
</dbReference>
<dbReference type="InterPro" id="IPR028994">
    <property type="entry name" value="Integrin_alpha_N"/>
</dbReference>
<accession>A0A940YGW6</accession>
<feature type="signal peptide" evidence="2">
    <location>
        <begin position="1"/>
        <end position="24"/>
    </location>
</feature>
<feature type="chain" id="PRO_5037865702" evidence="2">
    <location>
        <begin position="25"/>
        <end position="700"/>
    </location>
</feature>
<protein>
    <submittedName>
        <fullName evidence="3">VCBS repeat-containing protein</fullName>
    </submittedName>
</protein>
<gene>
    <name evidence="3" type="ORF">KAK06_13700</name>
</gene>
<dbReference type="EMBL" id="JAGQDE010000011">
    <property type="protein sequence ID" value="MBQ0960003.1"/>
    <property type="molecule type" value="Genomic_DNA"/>
</dbReference>
<dbReference type="Proteomes" id="UP000678374">
    <property type="component" value="Unassembled WGS sequence"/>
</dbReference>
<evidence type="ECO:0000256" key="1">
    <source>
        <dbReference type="ARBA" id="ARBA00022729"/>
    </source>
</evidence>
<reference evidence="3" key="1">
    <citation type="submission" date="2021-04" db="EMBL/GenBank/DDBJ databases">
        <title>The genome sequence of Ideonella sp. 4Y11.</title>
        <authorList>
            <person name="Liu Y."/>
        </authorList>
    </citation>
    <scope>NUCLEOTIDE SEQUENCE</scope>
    <source>
        <strain evidence="3">4Y11</strain>
    </source>
</reference>
<keyword evidence="1 2" id="KW-0732">Signal</keyword>
<dbReference type="SUPFAM" id="SSF69318">
    <property type="entry name" value="Integrin alpha N-terminal domain"/>
    <property type="match status" value="2"/>
</dbReference>
<sequence length="700" mass="74043">MRLSDAIGVLCAAACLMVGASVHAAPRQTGSRPPAATDTPQAATWAWSTIQRFAGLRGMVLADNGADREVYLTDYLDRGTSEVWRALKVSGSGSGTLLTPFFSSAALGSEIVGLLVAEPAGGLPRRLLVPLKDGRQLSYDQASKVLLSSVNGPCTLRGGLVSFTQADLDADGLPEQLSVCQDGQLVVHHDAQVDWTVSGVGGDWIVVGQMDDDPALEIATTAGQIVDSASRRVQWTLRGGMGWRLVMADIDGDGRQELIASDTAYQIRAFDVDSQQLKWTARTAQDIARMAVADMDLDGRLDLVYADGQWGSLHVLDAATGLAKDSIANPGWWVRGMLVADLTRDGVPDILFTSEVDGGRGPNLQLMDGAQRAMAGASLAVNGPFVGPKLGDIDGDGVPDIVLASGASGDGRILVMDSRTLQIKATSPPSGGRLSLYGATALALRDIDGDGRLDVLVATDRGGSGSVEAYGLSTRGKLQRLWRNASEPAESVFTTVELADVDGDGVAEVLAGNRVLGTNSAGRFVYAYDLATGAEKWRQQIGSWGFQPIRGVEVFDLDGNGSRELVVMVPTLGTLVFDGATRQLLSQVADDGNVLTRDGRRRLVLAQSTGHLVRLAYDDSGLRVKSRRQPVTTSIDGLSDLGRKGVWFGSDGRLWRSDQCCSVSFESLPYGAFTGRETIVLDSGMVVTGTGFGLIGFMPP</sequence>
<organism evidence="3 4">
    <name type="scientific">Ideonella aquatica</name>
    <dbReference type="NCBI Taxonomy" id="2824119"/>
    <lineage>
        <taxon>Bacteria</taxon>
        <taxon>Pseudomonadati</taxon>
        <taxon>Pseudomonadota</taxon>
        <taxon>Betaproteobacteria</taxon>
        <taxon>Burkholderiales</taxon>
        <taxon>Sphaerotilaceae</taxon>
        <taxon>Ideonella</taxon>
    </lineage>
</organism>
<evidence type="ECO:0000313" key="4">
    <source>
        <dbReference type="Proteomes" id="UP000678374"/>
    </source>
</evidence>
<comment type="caution">
    <text evidence="3">The sequence shown here is derived from an EMBL/GenBank/DDBJ whole genome shotgun (WGS) entry which is preliminary data.</text>
</comment>
<dbReference type="PANTHER" id="PTHR45460">
    <property type="entry name" value="SIMILAR TO CYSTEINE PROTEINASE"/>
    <property type="match status" value="1"/>
</dbReference>
<name>A0A940YGW6_9BURK</name>
<keyword evidence="4" id="KW-1185">Reference proteome</keyword>
<proteinExistence type="predicted"/>
<dbReference type="Gene3D" id="2.130.10.130">
    <property type="entry name" value="Integrin alpha, N-terminal"/>
    <property type="match status" value="1"/>
</dbReference>
<evidence type="ECO:0000256" key="2">
    <source>
        <dbReference type="SAM" id="SignalP"/>
    </source>
</evidence>
<dbReference type="Pfam" id="PF13517">
    <property type="entry name" value="FG-GAP_3"/>
    <property type="match status" value="2"/>
</dbReference>
<dbReference type="RefSeq" id="WP_210802680.1">
    <property type="nucleotide sequence ID" value="NZ_JAGQDE010000011.1"/>
</dbReference>
<dbReference type="InterPro" id="IPR013517">
    <property type="entry name" value="FG-GAP"/>
</dbReference>
<dbReference type="AlphaFoldDB" id="A0A940YGW6"/>
<evidence type="ECO:0000313" key="3">
    <source>
        <dbReference type="EMBL" id="MBQ0960003.1"/>
    </source>
</evidence>